<organism evidence="1 2">
    <name type="scientific">Acetobacter thailandicus</name>
    <dbReference type="NCBI Taxonomy" id="1502842"/>
    <lineage>
        <taxon>Bacteria</taxon>
        <taxon>Pseudomonadati</taxon>
        <taxon>Pseudomonadota</taxon>
        <taxon>Alphaproteobacteria</taxon>
        <taxon>Acetobacterales</taxon>
        <taxon>Acetobacteraceae</taxon>
        <taxon>Acetobacter</taxon>
    </lineage>
</organism>
<gene>
    <name evidence="1" type="ORF">OQ497_02780</name>
</gene>
<proteinExistence type="predicted"/>
<dbReference type="RefSeq" id="WP_173559997.1">
    <property type="nucleotide sequence ID" value="NZ_JAERKY010000003.1"/>
</dbReference>
<evidence type="ECO:0000313" key="2">
    <source>
        <dbReference type="Proteomes" id="UP001301152"/>
    </source>
</evidence>
<evidence type="ECO:0000313" key="1">
    <source>
        <dbReference type="EMBL" id="MCX2562898.1"/>
    </source>
</evidence>
<comment type="caution">
    <text evidence="1">The sequence shown here is derived from an EMBL/GenBank/DDBJ whole genome shotgun (WGS) entry which is preliminary data.</text>
</comment>
<dbReference type="EMBL" id="JAPIUZ010000001">
    <property type="protein sequence ID" value="MCX2562898.1"/>
    <property type="molecule type" value="Genomic_DNA"/>
</dbReference>
<keyword evidence="2" id="KW-1185">Reference proteome</keyword>
<accession>A0ABT3QC58</accession>
<reference evidence="1 2" key="1">
    <citation type="submission" date="2022-11" db="EMBL/GenBank/DDBJ databases">
        <title>Genome sequencing of Acetobacter type strain.</title>
        <authorList>
            <person name="Heo J."/>
            <person name="Lee D."/>
            <person name="Han B.-H."/>
            <person name="Hong S.-B."/>
            <person name="Kwon S.-W."/>
        </authorList>
    </citation>
    <scope>NUCLEOTIDE SEQUENCE [LARGE SCALE GENOMIC DNA]</scope>
    <source>
        <strain evidence="1 2">KACC 21253</strain>
    </source>
</reference>
<name>A0ABT3QC58_9PROT</name>
<dbReference type="Proteomes" id="UP001301152">
    <property type="component" value="Unassembled WGS sequence"/>
</dbReference>
<protein>
    <submittedName>
        <fullName evidence="1">Uncharacterized protein</fullName>
    </submittedName>
</protein>
<sequence length="137" mass="15031">MISHSASCAGQLAVGHVVLSAATCWVIMQKRGQSVLLCPVLAAPLTRHRADLMLPPSVVPVPGCGEGALIRCRPVWRKHSRGLVKVASLPQAFISHMQAALRTEILCQHSEDESGRSQPRPYMLSSYKKHKNYMTFS</sequence>